<name>A0AAV1FV39_XYRNO</name>
<proteinExistence type="predicted"/>
<evidence type="ECO:0000256" key="1">
    <source>
        <dbReference type="SAM" id="MobiDB-lite"/>
    </source>
</evidence>
<dbReference type="AlphaFoldDB" id="A0AAV1FV39"/>
<feature type="compositionally biased region" description="Low complexity" evidence="1">
    <location>
        <begin position="72"/>
        <end position="88"/>
    </location>
</feature>
<accession>A0AAV1FV39</accession>
<dbReference type="Proteomes" id="UP001178508">
    <property type="component" value="Chromosome 9"/>
</dbReference>
<feature type="non-terminal residue" evidence="2">
    <location>
        <position position="1"/>
    </location>
</feature>
<evidence type="ECO:0000313" key="3">
    <source>
        <dbReference type="Proteomes" id="UP001178508"/>
    </source>
</evidence>
<sequence length="88" mass="9227">SSGQKSMDPAEAEHLRHAVSPQGVLVGKHESTITQIMEHLQQLATSVSQLRSELGTMQDQPPQPAPAPPLAEPSAASPPSASSYYSAP</sequence>
<gene>
    <name evidence="2" type="ORF">XNOV1_A021128</name>
</gene>
<feature type="compositionally biased region" description="Pro residues" evidence="1">
    <location>
        <begin position="61"/>
        <end position="71"/>
    </location>
</feature>
<feature type="region of interest" description="Disordered" evidence="1">
    <location>
        <begin position="1"/>
        <end position="23"/>
    </location>
</feature>
<dbReference type="EMBL" id="OY660872">
    <property type="protein sequence ID" value="CAJ1064634.1"/>
    <property type="molecule type" value="Genomic_DNA"/>
</dbReference>
<reference evidence="2" key="1">
    <citation type="submission" date="2023-08" db="EMBL/GenBank/DDBJ databases">
        <authorList>
            <person name="Alioto T."/>
            <person name="Alioto T."/>
            <person name="Gomez Garrido J."/>
        </authorList>
    </citation>
    <scope>NUCLEOTIDE SEQUENCE</scope>
</reference>
<protein>
    <submittedName>
        <fullName evidence="2">Retrovirus-related Pol polyprotein from transposon 17.6</fullName>
    </submittedName>
</protein>
<keyword evidence="3" id="KW-1185">Reference proteome</keyword>
<feature type="compositionally biased region" description="Polar residues" evidence="1">
    <location>
        <begin position="49"/>
        <end position="60"/>
    </location>
</feature>
<feature type="region of interest" description="Disordered" evidence="1">
    <location>
        <begin position="49"/>
        <end position="88"/>
    </location>
</feature>
<evidence type="ECO:0000313" key="2">
    <source>
        <dbReference type="EMBL" id="CAJ1064634.1"/>
    </source>
</evidence>
<organism evidence="2 3">
    <name type="scientific">Xyrichtys novacula</name>
    <name type="common">Pearly razorfish</name>
    <name type="synonym">Hemipteronotus novacula</name>
    <dbReference type="NCBI Taxonomy" id="13765"/>
    <lineage>
        <taxon>Eukaryota</taxon>
        <taxon>Metazoa</taxon>
        <taxon>Chordata</taxon>
        <taxon>Craniata</taxon>
        <taxon>Vertebrata</taxon>
        <taxon>Euteleostomi</taxon>
        <taxon>Actinopterygii</taxon>
        <taxon>Neopterygii</taxon>
        <taxon>Teleostei</taxon>
        <taxon>Neoteleostei</taxon>
        <taxon>Acanthomorphata</taxon>
        <taxon>Eupercaria</taxon>
        <taxon>Labriformes</taxon>
        <taxon>Labridae</taxon>
        <taxon>Xyrichtys</taxon>
    </lineage>
</organism>